<dbReference type="Pfam" id="PF07731">
    <property type="entry name" value="Cu-oxidase_2"/>
    <property type="match status" value="1"/>
</dbReference>
<dbReference type="InterPro" id="IPR011707">
    <property type="entry name" value="Cu-oxidase-like_N"/>
</dbReference>
<dbReference type="InterPro" id="IPR011706">
    <property type="entry name" value="Cu-oxidase_C"/>
</dbReference>
<dbReference type="Pfam" id="PF00394">
    <property type="entry name" value="Cu-oxidase"/>
    <property type="match status" value="1"/>
</dbReference>
<evidence type="ECO:0000259" key="4">
    <source>
        <dbReference type="Pfam" id="PF07731"/>
    </source>
</evidence>
<dbReference type="AlphaFoldDB" id="A0AA41VH51"/>
<evidence type="ECO:0000259" key="3">
    <source>
        <dbReference type="Pfam" id="PF00394"/>
    </source>
</evidence>
<dbReference type="InterPro" id="IPR034273">
    <property type="entry name" value="CuRO_1_AAO-like"/>
</dbReference>
<keyword evidence="2" id="KW-1133">Transmembrane helix</keyword>
<feature type="domain" description="Plastocyanin-like" evidence="3">
    <location>
        <begin position="174"/>
        <end position="310"/>
    </location>
</feature>
<keyword evidence="2" id="KW-0812">Transmembrane</keyword>
<protein>
    <submittedName>
        <fullName evidence="6">Uncharacterized protein</fullName>
    </submittedName>
</protein>
<dbReference type="Proteomes" id="UP001177140">
    <property type="component" value="Unassembled WGS sequence"/>
</dbReference>
<evidence type="ECO:0000313" key="7">
    <source>
        <dbReference type="Proteomes" id="UP001177140"/>
    </source>
</evidence>
<evidence type="ECO:0000259" key="5">
    <source>
        <dbReference type="Pfam" id="PF07732"/>
    </source>
</evidence>
<comment type="caution">
    <text evidence="6">The sequence shown here is derived from an EMBL/GenBank/DDBJ whole genome shotgun (WGS) entry which is preliminary data.</text>
</comment>
<dbReference type="PANTHER" id="PTHR11709">
    <property type="entry name" value="MULTI-COPPER OXIDASE"/>
    <property type="match status" value="1"/>
</dbReference>
<comment type="similarity">
    <text evidence="1">Belongs to the multicopper oxidase family.</text>
</comment>
<gene>
    <name evidence="6" type="ORF">MKW94_004392</name>
</gene>
<dbReference type="InterPro" id="IPR045087">
    <property type="entry name" value="Cu-oxidase_fam"/>
</dbReference>
<feature type="transmembrane region" description="Helical" evidence="2">
    <location>
        <begin position="12"/>
        <end position="32"/>
    </location>
</feature>
<feature type="domain" description="Plastocyanin-like" evidence="4">
    <location>
        <begin position="392"/>
        <end position="527"/>
    </location>
</feature>
<evidence type="ECO:0000313" key="6">
    <source>
        <dbReference type="EMBL" id="MCL7041197.1"/>
    </source>
</evidence>
<name>A0AA41VH51_PAPNU</name>
<dbReference type="InterPro" id="IPR001117">
    <property type="entry name" value="Cu-oxidase_2nd"/>
</dbReference>
<organism evidence="6 7">
    <name type="scientific">Papaver nudicaule</name>
    <name type="common">Iceland poppy</name>
    <dbReference type="NCBI Taxonomy" id="74823"/>
    <lineage>
        <taxon>Eukaryota</taxon>
        <taxon>Viridiplantae</taxon>
        <taxon>Streptophyta</taxon>
        <taxon>Embryophyta</taxon>
        <taxon>Tracheophyta</taxon>
        <taxon>Spermatophyta</taxon>
        <taxon>Magnoliopsida</taxon>
        <taxon>Ranunculales</taxon>
        <taxon>Papaveraceae</taxon>
        <taxon>Papaveroideae</taxon>
        <taxon>Papaver</taxon>
    </lineage>
</organism>
<feature type="domain" description="Plastocyanin-like" evidence="5">
    <location>
        <begin position="48"/>
        <end position="161"/>
    </location>
</feature>
<dbReference type="FunFam" id="2.60.40.420:FF:000016">
    <property type="entry name" value="Monocopper oxidase-like protein"/>
    <property type="match status" value="1"/>
</dbReference>
<proteinExistence type="inferred from homology"/>
<accession>A0AA41VH51</accession>
<evidence type="ECO:0000256" key="2">
    <source>
        <dbReference type="SAM" id="Phobius"/>
    </source>
</evidence>
<dbReference type="InterPro" id="IPR008972">
    <property type="entry name" value="Cupredoxin"/>
</dbReference>
<sequence>MRIARSKGSLSRAIFSNVTVILIAVILLIVNVDVTQAGDPYRYFTWTISYGDIYPLGILQQGILINGQFPGPEIYCNTNDNLVINIINMLPEPFLISWNGLQHRRNSWEDGVYGTNCPIPPGKNFTYNLQVKDQIGSFFYFPSLFFHKAAGGYGAIRILSRPKIPVPFAEPAGDFTVLIGDWYSYEHTHLRAVLDGGIQLGLPNGVLINGRGLNGQAFTVQPGKTYRFRISNVGLQSTLNFRIQDHQMKLVEVEGTHTQQSIYSSIDVHVGQSYSVLVTADQSAKDYYIAVSTRFMGTVLTTSAFLHYANSVTPATGSPPLGPTSQYDWSLNQARSILTNLTAGGPRPNPQGSFHYGSINVTRTIRLSSSAGFIGGKQRYAVNSVSFVPADTPLKLADHFNIPDVFRLGSIPDSPPDGVMHLDTSVMAADYKAFIEIVFENHEDIVQTWHLDGYSFFVVGMAGGLWSPASRRLYNLKDAVSRCTTQVYPRSWTSVYVSLDNVGMWNLRTEFWARKYLGQQFYLRVSSPAAKSSRDENPIPKNALLCGRATQ</sequence>
<dbReference type="Pfam" id="PF07732">
    <property type="entry name" value="Cu-oxidase_3"/>
    <property type="match status" value="1"/>
</dbReference>
<dbReference type="CDD" id="cd13846">
    <property type="entry name" value="CuRO_1_AAO_like_1"/>
    <property type="match status" value="1"/>
</dbReference>
<dbReference type="EMBL" id="JAJJMA010221157">
    <property type="protein sequence ID" value="MCL7041197.1"/>
    <property type="molecule type" value="Genomic_DNA"/>
</dbReference>
<dbReference type="GO" id="GO:0016491">
    <property type="term" value="F:oxidoreductase activity"/>
    <property type="evidence" value="ECO:0007669"/>
    <property type="project" value="InterPro"/>
</dbReference>
<keyword evidence="2" id="KW-0472">Membrane</keyword>
<dbReference type="FunFam" id="2.60.40.420:FF:000012">
    <property type="entry name" value="Monocopper oxidase-like protein"/>
    <property type="match status" value="1"/>
</dbReference>
<keyword evidence="7" id="KW-1185">Reference proteome</keyword>
<dbReference type="Gene3D" id="2.60.40.420">
    <property type="entry name" value="Cupredoxins - blue copper proteins"/>
    <property type="match status" value="3"/>
</dbReference>
<dbReference type="PANTHER" id="PTHR11709:SF387">
    <property type="entry name" value="OS04G0561900 PROTEIN"/>
    <property type="match status" value="1"/>
</dbReference>
<dbReference type="GO" id="GO:0005507">
    <property type="term" value="F:copper ion binding"/>
    <property type="evidence" value="ECO:0007669"/>
    <property type="project" value="InterPro"/>
</dbReference>
<reference evidence="6" key="1">
    <citation type="submission" date="2022-03" db="EMBL/GenBank/DDBJ databases">
        <title>A functionally conserved STORR gene fusion in Papaver species that diverged 16.8 million years ago.</title>
        <authorList>
            <person name="Catania T."/>
        </authorList>
    </citation>
    <scope>NUCLEOTIDE SEQUENCE</scope>
    <source>
        <strain evidence="6">S-191538</strain>
    </source>
</reference>
<dbReference type="SUPFAM" id="SSF49503">
    <property type="entry name" value="Cupredoxins"/>
    <property type="match status" value="3"/>
</dbReference>
<evidence type="ECO:0000256" key="1">
    <source>
        <dbReference type="ARBA" id="ARBA00010609"/>
    </source>
</evidence>